<dbReference type="GO" id="GO:0005506">
    <property type="term" value="F:iron ion binding"/>
    <property type="evidence" value="ECO:0007669"/>
    <property type="project" value="UniProtKB-UniRule"/>
</dbReference>
<keyword evidence="10 13" id="KW-0408">Iron</keyword>
<dbReference type="GO" id="GO:0009102">
    <property type="term" value="P:biotin biosynthetic process"/>
    <property type="evidence" value="ECO:0007669"/>
    <property type="project" value="UniProtKB-UniRule"/>
</dbReference>
<dbReference type="InterPro" id="IPR007197">
    <property type="entry name" value="rSAM"/>
</dbReference>
<reference evidence="16 17" key="1">
    <citation type="submission" date="2016-06" db="EMBL/GenBank/DDBJ databases">
        <authorList>
            <person name="Kjaerup R.B."/>
            <person name="Dalgaard T.S."/>
            <person name="Juul-Madsen H.R."/>
        </authorList>
    </citation>
    <scope>NUCLEOTIDE SEQUENCE [LARGE SCALE GENOMIC DNA]</scope>
    <source>
        <strain evidence="16">2</strain>
    </source>
</reference>
<protein>
    <recommendedName>
        <fullName evidence="3 13">Biotin synthase</fullName>
        <ecNumber evidence="3 13">2.8.1.6</ecNumber>
    </recommendedName>
</protein>
<dbReference type="InterPro" id="IPR006638">
    <property type="entry name" value="Elp3/MiaA/NifB-like_rSAM"/>
</dbReference>
<dbReference type="InterPro" id="IPR058240">
    <property type="entry name" value="rSAM_sf"/>
</dbReference>
<evidence type="ECO:0000256" key="4">
    <source>
        <dbReference type="ARBA" id="ARBA00022485"/>
    </source>
</evidence>
<evidence type="ECO:0000256" key="8">
    <source>
        <dbReference type="ARBA" id="ARBA00022723"/>
    </source>
</evidence>
<evidence type="ECO:0000256" key="12">
    <source>
        <dbReference type="ARBA" id="ARBA00051157"/>
    </source>
</evidence>
<evidence type="ECO:0000256" key="14">
    <source>
        <dbReference type="PIRSR" id="PIRSR001619-1"/>
    </source>
</evidence>
<dbReference type="EMBL" id="FLQY01000047">
    <property type="protein sequence ID" value="SBT05004.1"/>
    <property type="molecule type" value="Genomic_DNA"/>
</dbReference>
<dbReference type="PANTHER" id="PTHR22976:SF2">
    <property type="entry name" value="BIOTIN SYNTHASE, MITOCHONDRIAL"/>
    <property type="match status" value="1"/>
</dbReference>
<dbReference type="SFLD" id="SFLDG01278">
    <property type="entry name" value="biotin_synthase_like"/>
    <property type="match status" value="1"/>
</dbReference>
<feature type="binding site" evidence="13 14">
    <location>
        <position position="276"/>
    </location>
    <ligand>
        <name>[2Fe-2S] cluster</name>
        <dbReference type="ChEBI" id="CHEBI:190135"/>
    </ligand>
</feature>
<evidence type="ECO:0000259" key="15">
    <source>
        <dbReference type="PROSITE" id="PS51918"/>
    </source>
</evidence>
<feature type="domain" description="Radical SAM core" evidence="15">
    <location>
        <begin position="54"/>
        <end position="281"/>
    </location>
</feature>
<dbReference type="SMART" id="SM00729">
    <property type="entry name" value="Elp3"/>
    <property type="match status" value="1"/>
</dbReference>
<dbReference type="Pfam" id="PF04055">
    <property type="entry name" value="Radical_SAM"/>
    <property type="match status" value="1"/>
</dbReference>
<comment type="pathway">
    <text evidence="1 13">Cofactor biosynthesis; biotin biosynthesis; biotin from 7,8-diaminononanoate: step 2/2.</text>
</comment>
<dbReference type="RefSeq" id="WP_186410011.1">
    <property type="nucleotide sequence ID" value="NZ_FLQY01000047.1"/>
</dbReference>
<dbReference type="EC" id="2.8.1.6" evidence="3 13"/>
<evidence type="ECO:0000256" key="10">
    <source>
        <dbReference type="ARBA" id="ARBA00023004"/>
    </source>
</evidence>
<dbReference type="InterPro" id="IPR010722">
    <property type="entry name" value="BATS_dom"/>
</dbReference>
<dbReference type="InterPro" id="IPR013785">
    <property type="entry name" value="Aldolase_TIM"/>
</dbReference>
<name>A0A1A8XIJ1_9RHOO</name>
<feature type="binding site" evidence="13 14">
    <location>
        <position position="76"/>
    </location>
    <ligand>
        <name>[4Fe-4S] cluster</name>
        <dbReference type="ChEBI" id="CHEBI:49883"/>
        <note>4Fe-4S-S-AdoMet</note>
    </ligand>
</feature>
<comment type="similarity">
    <text evidence="2 13">Belongs to the radical SAM superfamily. Biotin synthase family.</text>
</comment>
<dbReference type="FunFam" id="3.20.20.70:FF:000011">
    <property type="entry name" value="Biotin synthase"/>
    <property type="match status" value="1"/>
</dbReference>
<dbReference type="HAMAP" id="MF_01694">
    <property type="entry name" value="BioB"/>
    <property type="match status" value="1"/>
</dbReference>
<keyword evidence="9 13" id="KW-0093">Biotin biosynthesis</keyword>
<dbReference type="PROSITE" id="PS51918">
    <property type="entry name" value="RADICAL_SAM"/>
    <property type="match status" value="1"/>
</dbReference>
<dbReference type="InterPro" id="IPR002684">
    <property type="entry name" value="Biotin_synth/BioAB"/>
</dbReference>
<evidence type="ECO:0000256" key="3">
    <source>
        <dbReference type="ARBA" id="ARBA00012236"/>
    </source>
</evidence>
<dbReference type="InterPro" id="IPR024177">
    <property type="entry name" value="Biotin_synthase"/>
</dbReference>
<keyword evidence="17" id="KW-1185">Reference proteome</keyword>
<dbReference type="Gene3D" id="3.20.20.70">
    <property type="entry name" value="Aldolase class I"/>
    <property type="match status" value="1"/>
</dbReference>
<feature type="binding site" evidence="13 14">
    <location>
        <position position="204"/>
    </location>
    <ligand>
        <name>[2Fe-2S] cluster</name>
        <dbReference type="ChEBI" id="CHEBI:190135"/>
    </ligand>
</feature>
<accession>A0A1A8XIJ1</accession>
<evidence type="ECO:0000313" key="17">
    <source>
        <dbReference type="Proteomes" id="UP000199600"/>
    </source>
</evidence>
<keyword evidence="11 13" id="KW-0411">Iron-sulfur</keyword>
<dbReference type="SFLD" id="SFLDF00272">
    <property type="entry name" value="biotin_synthase"/>
    <property type="match status" value="1"/>
</dbReference>
<evidence type="ECO:0000256" key="11">
    <source>
        <dbReference type="ARBA" id="ARBA00023014"/>
    </source>
</evidence>
<dbReference type="SUPFAM" id="SSF102114">
    <property type="entry name" value="Radical SAM enzymes"/>
    <property type="match status" value="1"/>
</dbReference>
<evidence type="ECO:0000256" key="6">
    <source>
        <dbReference type="ARBA" id="ARBA00022691"/>
    </source>
</evidence>
<dbReference type="Pfam" id="PF06968">
    <property type="entry name" value="BATS"/>
    <property type="match status" value="1"/>
</dbReference>
<comment type="function">
    <text evidence="13">Catalyzes the conversion of dethiobiotin (DTB) to biotin by the insertion of a sulfur atom into dethiobiotin via a radical-based mechanism.</text>
</comment>
<organism evidence="16 17">
    <name type="scientific">Candidatus Propionivibrio aalborgensis</name>
    <dbReference type="NCBI Taxonomy" id="1860101"/>
    <lineage>
        <taxon>Bacteria</taxon>
        <taxon>Pseudomonadati</taxon>
        <taxon>Pseudomonadota</taxon>
        <taxon>Betaproteobacteria</taxon>
        <taxon>Rhodocyclales</taxon>
        <taxon>Rhodocyclaceae</taxon>
        <taxon>Propionivibrio</taxon>
    </lineage>
</organism>
<dbReference type="SMART" id="SM00876">
    <property type="entry name" value="BATS"/>
    <property type="match status" value="1"/>
</dbReference>
<evidence type="ECO:0000313" key="16">
    <source>
        <dbReference type="EMBL" id="SBT05004.1"/>
    </source>
</evidence>
<feature type="binding site" evidence="13 14">
    <location>
        <position position="113"/>
    </location>
    <ligand>
        <name>[2Fe-2S] cluster</name>
        <dbReference type="ChEBI" id="CHEBI:190135"/>
    </ligand>
</feature>
<evidence type="ECO:0000256" key="7">
    <source>
        <dbReference type="ARBA" id="ARBA00022714"/>
    </source>
</evidence>
<keyword evidence="4 13" id="KW-0004">4Fe-4S</keyword>
<feature type="binding site" evidence="13 14">
    <location>
        <position position="73"/>
    </location>
    <ligand>
        <name>[4Fe-4S] cluster</name>
        <dbReference type="ChEBI" id="CHEBI:49883"/>
        <note>4Fe-4S-S-AdoMet</note>
    </ligand>
</feature>
<comment type="cofactor">
    <cofactor evidence="13 14">
        <name>[4Fe-4S] cluster</name>
        <dbReference type="ChEBI" id="CHEBI:49883"/>
    </cofactor>
    <text evidence="13 14">Binds 1 [4Fe-4S] cluster. The cluster is coordinated with 3 cysteines and an exchangeable S-adenosyl-L-methionine.</text>
</comment>
<feature type="binding site" evidence="13 14">
    <location>
        <position position="69"/>
    </location>
    <ligand>
        <name>[4Fe-4S] cluster</name>
        <dbReference type="ChEBI" id="CHEBI:49883"/>
        <note>4Fe-4S-S-AdoMet</note>
    </ligand>
</feature>
<comment type="subunit">
    <text evidence="13">Homodimer.</text>
</comment>
<dbReference type="CDD" id="cd01335">
    <property type="entry name" value="Radical_SAM"/>
    <property type="match status" value="1"/>
</dbReference>
<dbReference type="GO" id="GO:0004076">
    <property type="term" value="F:biotin synthase activity"/>
    <property type="evidence" value="ECO:0007669"/>
    <property type="project" value="UniProtKB-UniRule"/>
</dbReference>
<comment type="catalytic activity">
    <reaction evidence="12 13">
        <text>(4R,5S)-dethiobiotin + (sulfur carrier)-SH + 2 reduced [2Fe-2S]-[ferredoxin] + 2 S-adenosyl-L-methionine = (sulfur carrier)-H + biotin + 2 5'-deoxyadenosine + 2 L-methionine + 2 oxidized [2Fe-2S]-[ferredoxin]</text>
        <dbReference type="Rhea" id="RHEA:22060"/>
        <dbReference type="Rhea" id="RHEA-COMP:10000"/>
        <dbReference type="Rhea" id="RHEA-COMP:10001"/>
        <dbReference type="Rhea" id="RHEA-COMP:14737"/>
        <dbReference type="Rhea" id="RHEA-COMP:14739"/>
        <dbReference type="ChEBI" id="CHEBI:17319"/>
        <dbReference type="ChEBI" id="CHEBI:29917"/>
        <dbReference type="ChEBI" id="CHEBI:33737"/>
        <dbReference type="ChEBI" id="CHEBI:33738"/>
        <dbReference type="ChEBI" id="CHEBI:57586"/>
        <dbReference type="ChEBI" id="CHEBI:57844"/>
        <dbReference type="ChEBI" id="CHEBI:59789"/>
        <dbReference type="ChEBI" id="CHEBI:64428"/>
        <dbReference type="ChEBI" id="CHEBI:149473"/>
        <dbReference type="EC" id="2.8.1.6"/>
    </reaction>
</comment>
<comment type="cofactor">
    <cofactor evidence="14">
        <name>[2Fe-2S] cluster</name>
        <dbReference type="ChEBI" id="CHEBI:190135"/>
    </cofactor>
    <text evidence="14">Binds 1 [2Fe-2S] cluster. The cluster is coordinated with 3 cysteines and 1 arginine.</text>
</comment>
<dbReference type="SFLD" id="SFLDS00029">
    <property type="entry name" value="Radical_SAM"/>
    <property type="match status" value="1"/>
</dbReference>
<evidence type="ECO:0000256" key="9">
    <source>
        <dbReference type="ARBA" id="ARBA00022756"/>
    </source>
</evidence>
<proteinExistence type="inferred from homology"/>
<dbReference type="UniPathway" id="UPA00078">
    <property type="reaction ID" value="UER00162"/>
</dbReference>
<dbReference type="NCBIfam" id="TIGR00433">
    <property type="entry name" value="bioB"/>
    <property type="match status" value="1"/>
</dbReference>
<feature type="binding site" evidence="13 14">
    <location>
        <position position="144"/>
    </location>
    <ligand>
        <name>[2Fe-2S] cluster</name>
        <dbReference type="ChEBI" id="CHEBI:190135"/>
    </ligand>
</feature>
<evidence type="ECO:0000256" key="1">
    <source>
        <dbReference type="ARBA" id="ARBA00004942"/>
    </source>
</evidence>
<keyword evidence="8 13" id="KW-0479">Metal-binding</keyword>
<evidence type="ECO:0000256" key="5">
    <source>
        <dbReference type="ARBA" id="ARBA00022679"/>
    </source>
</evidence>
<evidence type="ECO:0000256" key="2">
    <source>
        <dbReference type="ARBA" id="ARBA00010765"/>
    </source>
</evidence>
<gene>
    <name evidence="13 16" type="primary">bioB</name>
    <name evidence="16" type="ORF">PROAA_1400015</name>
</gene>
<dbReference type="GO" id="GO:0051537">
    <property type="term" value="F:2 iron, 2 sulfur cluster binding"/>
    <property type="evidence" value="ECO:0007669"/>
    <property type="project" value="UniProtKB-KW"/>
</dbReference>
<dbReference type="PANTHER" id="PTHR22976">
    <property type="entry name" value="BIOTIN SYNTHASE"/>
    <property type="match status" value="1"/>
</dbReference>
<keyword evidence="5 13" id="KW-0808">Transferase</keyword>
<dbReference type="GO" id="GO:0051539">
    <property type="term" value="F:4 iron, 4 sulfur cluster binding"/>
    <property type="evidence" value="ECO:0007669"/>
    <property type="project" value="UniProtKB-KW"/>
</dbReference>
<dbReference type="AlphaFoldDB" id="A0A1A8XIJ1"/>
<sequence>MNTISPAVALTPDTPAPVRSAKWTVSQVEALYQMPLMDLLFRAQQVHRENFDPNEVQRSTLISIKTGGCSEDCSYCSQSARYKTETEREALMQVEDVLAAAREAKAKGASRFCMGAAWRGPKEKELEVVTQMIREVKSLGLETCVTLGMLKEGQADQLKEAGLDYYNHNLDTDAEFYGQVITTHKHADRVDTISQVRHAGIKVCSGGILGMGESRRNRAAMVAQLANLNPPPESVPINNLVSIPGTPLAKTEQIDNFEFVRTIAAARITMPTSFVRLSAGREAMGDEMQALCFFAGANSIFYCDKLLTTSNPGIDRDQALFDKLGLRPI</sequence>
<dbReference type="PIRSF" id="PIRSF001619">
    <property type="entry name" value="Biotin_synth"/>
    <property type="match status" value="1"/>
</dbReference>
<dbReference type="SFLD" id="SFLDG01060">
    <property type="entry name" value="BATS_domain_containing"/>
    <property type="match status" value="1"/>
</dbReference>
<comment type="cofactor">
    <cofactor evidence="13">
        <name>[2Fe-2S] cluster</name>
        <dbReference type="ChEBI" id="CHEBI:190135"/>
    </cofactor>
    <text evidence="13">Binds 1 [2Fe-2S] cluster. The cluster is coordinated with 3 cysteines and 1 arginine.</text>
</comment>
<keyword evidence="6 13" id="KW-0949">S-adenosyl-L-methionine</keyword>
<evidence type="ECO:0000256" key="13">
    <source>
        <dbReference type="HAMAP-Rule" id="MF_01694"/>
    </source>
</evidence>
<keyword evidence="7 13" id="KW-0001">2Fe-2S</keyword>
<dbReference type="Proteomes" id="UP000199600">
    <property type="component" value="Unassembled WGS sequence"/>
</dbReference>